<evidence type="ECO:0000313" key="5">
    <source>
        <dbReference type="EMBL" id="MFC6056726.1"/>
    </source>
</evidence>
<dbReference type="PROSITE" id="PS01031">
    <property type="entry name" value="SHSP"/>
    <property type="match status" value="1"/>
</dbReference>
<evidence type="ECO:0000256" key="2">
    <source>
        <dbReference type="PROSITE-ProRule" id="PRU00285"/>
    </source>
</evidence>
<comment type="similarity">
    <text evidence="2 3">Belongs to the small heat shock protein (HSP20) family.</text>
</comment>
<organism evidence="5 6">
    <name type="scientific">Streptomyces pratens</name>
    <dbReference type="NCBI Taxonomy" id="887456"/>
    <lineage>
        <taxon>Bacteria</taxon>
        <taxon>Bacillati</taxon>
        <taxon>Actinomycetota</taxon>
        <taxon>Actinomycetes</taxon>
        <taxon>Kitasatosporales</taxon>
        <taxon>Streptomycetaceae</taxon>
        <taxon>Streptomyces</taxon>
    </lineage>
</organism>
<evidence type="ECO:0000256" key="1">
    <source>
        <dbReference type="ARBA" id="ARBA00023016"/>
    </source>
</evidence>
<dbReference type="CDD" id="cd06464">
    <property type="entry name" value="ACD_sHsps-like"/>
    <property type="match status" value="1"/>
</dbReference>
<dbReference type="SUPFAM" id="SSF49764">
    <property type="entry name" value="HSP20-like chaperones"/>
    <property type="match status" value="1"/>
</dbReference>
<feature type="domain" description="SHSP" evidence="4">
    <location>
        <begin position="47"/>
        <end position="156"/>
    </location>
</feature>
<dbReference type="InterPro" id="IPR002068">
    <property type="entry name" value="A-crystallin/Hsp20_dom"/>
</dbReference>
<dbReference type="RefSeq" id="WP_386397261.1">
    <property type="nucleotide sequence ID" value="NZ_JBHSPT010000033.1"/>
</dbReference>
<dbReference type="EMBL" id="JBHSPT010000033">
    <property type="protein sequence ID" value="MFC6056726.1"/>
    <property type="molecule type" value="Genomic_DNA"/>
</dbReference>
<dbReference type="Gene3D" id="2.60.40.790">
    <property type="match status" value="1"/>
</dbReference>
<proteinExistence type="inferred from homology"/>
<name>A0ABW1M034_9ACTN</name>
<dbReference type="PANTHER" id="PTHR46733">
    <property type="entry name" value="26.5 KDA HEAT SHOCK PROTEIN, MITOCHONDRIAL"/>
    <property type="match status" value="1"/>
</dbReference>
<reference evidence="6" key="1">
    <citation type="journal article" date="2019" name="Int. J. Syst. Evol. Microbiol.">
        <title>The Global Catalogue of Microorganisms (GCM) 10K type strain sequencing project: providing services to taxonomists for standard genome sequencing and annotation.</title>
        <authorList>
            <consortium name="The Broad Institute Genomics Platform"/>
            <consortium name="The Broad Institute Genome Sequencing Center for Infectious Disease"/>
            <person name="Wu L."/>
            <person name="Ma J."/>
        </authorList>
    </citation>
    <scope>NUCLEOTIDE SEQUENCE [LARGE SCALE GENOMIC DNA]</scope>
    <source>
        <strain evidence="6">JCM 12763</strain>
    </source>
</reference>
<keyword evidence="6" id="KW-1185">Reference proteome</keyword>
<dbReference type="InterPro" id="IPR044587">
    <property type="entry name" value="HSP21-like"/>
</dbReference>
<gene>
    <name evidence="5" type="ORF">ACFP50_14990</name>
</gene>
<dbReference type="Pfam" id="PF00011">
    <property type="entry name" value="HSP20"/>
    <property type="match status" value="1"/>
</dbReference>
<protein>
    <submittedName>
        <fullName evidence="5">Hsp20/alpha crystallin family protein</fullName>
    </submittedName>
</protein>
<evidence type="ECO:0000256" key="3">
    <source>
        <dbReference type="RuleBase" id="RU003616"/>
    </source>
</evidence>
<comment type="caution">
    <text evidence="5">The sequence shown here is derived from an EMBL/GenBank/DDBJ whole genome shotgun (WGS) entry which is preliminary data.</text>
</comment>
<sequence>MTLPAHRGRDSVSGWAPLRELEELRARMDQLMRAAFPFPGGGFPEAGAAEAWTPPADVEDTEDAYLMELELPGVDKDQISVEVGDGELDVHGEIKEKERTGVLRRQTRHVGQFDHRTNLPPNVDTEHITAELTDGVLTVRVPKAQKAKPHRIEITG</sequence>
<dbReference type="InterPro" id="IPR008978">
    <property type="entry name" value="HSP20-like_chaperone"/>
</dbReference>
<evidence type="ECO:0000313" key="6">
    <source>
        <dbReference type="Proteomes" id="UP001596242"/>
    </source>
</evidence>
<accession>A0ABW1M034</accession>
<keyword evidence="1" id="KW-0346">Stress response</keyword>
<evidence type="ECO:0000259" key="4">
    <source>
        <dbReference type="PROSITE" id="PS01031"/>
    </source>
</evidence>
<dbReference type="PANTHER" id="PTHR46733:SF4">
    <property type="entry name" value="HEAT SHOCK PROTEIN 21, CHLOROPLASTIC"/>
    <property type="match status" value="1"/>
</dbReference>
<dbReference type="Proteomes" id="UP001596242">
    <property type="component" value="Unassembled WGS sequence"/>
</dbReference>